<keyword evidence="1" id="KW-0479">Metal-binding</keyword>
<proteinExistence type="predicted"/>
<dbReference type="InterPro" id="IPR004843">
    <property type="entry name" value="Calcineurin-like_PHP"/>
</dbReference>
<dbReference type="AlphaFoldDB" id="A0A7W7W4M6"/>
<feature type="region of interest" description="Disordered" evidence="3">
    <location>
        <begin position="469"/>
        <end position="513"/>
    </location>
</feature>
<dbReference type="InterPro" id="IPR051158">
    <property type="entry name" value="Metallophosphoesterase_sf"/>
</dbReference>
<dbReference type="GO" id="GO:0009245">
    <property type="term" value="P:lipid A biosynthetic process"/>
    <property type="evidence" value="ECO:0007669"/>
    <property type="project" value="TreeGrafter"/>
</dbReference>
<evidence type="ECO:0000259" key="5">
    <source>
        <dbReference type="Pfam" id="PF00149"/>
    </source>
</evidence>
<keyword evidence="7" id="KW-1185">Reference proteome</keyword>
<keyword evidence="4" id="KW-1133">Transmembrane helix</keyword>
<evidence type="ECO:0000313" key="7">
    <source>
        <dbReference type="Proteomes" id="UP000523007"/>
    </source>
</evidence>
<evidence type="ECO:0000256" key="1">
    <source>
        <dbReference type="ARBA" id="ARBA00022723"/>
    </source>
</evidence>
<dbReference type="Gene3D" id="3.60.21.10">
    <property type="match status" value="1"/>
</dbReference>
<dbReference type="GO" id="GO:0008758">
    <property type="term" value="F:UDP-2,3-diacylglucosamine hydrolase activity"/>
    <property type="evidence" value="ECO:0007669"/>
    <property type="project" value="TreeGrafter"/>
</dbReference>
<dbReference type="PANTHER" id="PTHR31302:SF31">
    <property type="entry name" value="PHOSPHODIESTERASE YAEI"/>
    <property type="match status" value="1"/>
</dbReference>
<protein>
    <recommendedName>
        <fullName evidence="5">Calcineurin-like phosphoesterase domain-containing protein</fullName>
    </recommendedName>
</protein>
<feature type="compositionally biased region" description="Low complexity" evidence="3">
    <location>
        <begin position="504"/>
        <end position="513"/>
    </location>
</feature>
<feature type="compositionally biased region" description="Basic and acidic residues" evidence="3">
    <location>
        <begin position="473"/>
        <end position="486"/>
    </location>
</feature>
<dbReference type="Proteomes" id="UP000523007">
    <property type="component" value="Unassembled WGS sequence"/>
</dbReference>
<evidence type="ECO:0000313" key="6">
    <source>
        <dbReference type="EMBL" id="MBB4934332.1"/>
    </source>
</evidence>
<feature type="compositionally biased region" description="Pro residues" evidence="3">
    <location>
        <begin position="488"/>
        <end position="503"/>
    </location>
</feature>
<keyword evidence="4" id="KW-0472">Membrane</keyword>
<gene>
    <name evidence="6" type="ORF">F4561_005152</name>
</gene>
<dbReference type="EMBL" id="JACHJT010000001">
    <property type="protein sequence ID" value="MBB4934332.1"/>
    <property type="molecule type" value="Genomic_DNA"/>
</dbReference>
<accession>A0A7W7W4M6</accession>
<dbReference type="GO" id="GO:0016020">
    <property type="term" value="C:membrane"/>
    <property type="evidence" value="ECO:0007669"/>
    <property type="project" value="GOC"/>
</dbReference>
<reference evidence="6 7" key="1">
    <citation type="submission" date="2020-08" db="EMBL/GenBank/DDBJ databases">
        <title>Sequencing the genomes of 1000 actinobacteria strains.</title>
        <authorList>
            <person name="Klenk H.-P."/>
        </authorList>
    </citation>
    <scope>NUCLEOTIDE SEQUENCE [LARGE SCALE GENOMIC DNA]</scope>
    <source>
        <strain evidence="6 7">DSM 102030</strain>
    </source>
</reference>
<dbReference type="GO" id="GO:0046872">
    <property type="term" value="F:metal ion binding"/>
    <property type="evidence" value="ECO:0007669"/>
    <property type="project" value="UniProtKB-KW"/>
</dbReference>
<evidence type="ECO:0000256" key="4">
    <source>
        <dbReference type="SAM" id="Phobius"/>
    </source>
</evidence>
<evidence type="ECO:0000256" key="3">
    <source>
        <dbReference type="SAM" id="MobiDB-lite"/>
    </source>
</evidence>
<sequence>MRPVLNVARLRSLVARVVRMRHHRASRIMAVIAAGLFGGWLGLTLGGQVLTPIGPADVNLSLSPSLDGETVVNVAPLGNLAFDTHSAPLRFEAQISEIRLSAAEEMFENPDAINRIAASIGAELKQGVTQLFVQAAVAAVLGAGLVALVLFRDWRRAAGSALTALLTFAAAGGMAFATFNPSSVAEPRYTGLLAGAPQVVGSAEDAIMRFSEYQEQLAGLVGNVSRIYEVTSTLPVYEDDESTIRVLHVSDLHINPAAWDVIGSLAEQFQVDFIVDSGDLTDRGSAAEDAFADEISGLDVPYVWVRGNHDSMGTQRAVEAQSNAVVLDDEIEEVSGMTIYGAGDPRFTPDQAADNPDAGEVAAIGAARVEAVREADPPVDFAVMHDRTQAEAFTGEVPLVLAGKEHRRSTVLEDTGTRYLAQGSTGGAGLQGLDDDEPTPYEASVLYFDAESNRLQAWDNVTLGGMGLTSAQIERRVEEDPDREITPPENPPVTPGTPTPTRPSPTETAGESG</sequence>
<feature type="transmembrane region" description="Helical" evidence="4">
    <location>
        <begin position="158"/>
        <end position="179"/>
    </location>
</feature>
<dbReference type="InterPro" id="IPR029052">
    <property type="entry name" value="Metallo-depent_PP-like"/>
</dbReference>
<evidence type="ECO:0000256" key="2">
    <source>
        <dbReference type="ARBA" id="ARBA00022801"/>
    </source>
</evidence>
<dbReference type="PANTHER" id="PTHR31302">
    <property type="entry name" value="TRANSMEMBRANE PROTEIN WITH METALLOPHOSPHOESTERASE DOMAIN-RELATED"/>
    <property type="match status" value="1"/>
</dbReference>
<dbReference type="Pfam" id="PF00149">
    <property type="entry name" value="Metallophos"/>
    <property type="match status" value="1"/>
</dbReference>
<comment type="caution">
    <text evidence="6">The sequence shown here is derived from an EMBL/GenBank/DDBJ whole genome shotgun (WGS) entry which is preliminary data.</text>
</comment>
<keyword evidence="2" id="KW-0378">Hydrolase</keyword>
<organism evidence="6 7">
    <name type="scientific">Lipingzhangella halophila</name>
    <dbReference type="NCBI Taxonomy" id="1783352"/>
    <lineage>
        <taxon>Bacteria</taxon>
        <taxon>Bacillati</taxon>
        <taxon>Actinomycetota</taxon>
        <taxon>Actinomycetes</taxon>
        <taxon>Streptosporangiales</taxon>
        <taxon>Nocardiopsidaceae</taxon>
        <taxon>Lipingzhangella</taxon>
    </lineage>
</organism>
<keyword evidence="4" id="KW-0812">Transmembrane</keyword>
<dbReference type="SUPFAM" id="SSF56300">
    <property type="entry name" value="Metallo-dependent phosphatases"/>
    <property type="match status" value="1"/>
</dbReference>
<name>A0A7W7W4M6_9ACTN</name>
<feature type="transmembrane region" description="Helical" evidence="4">
    <location>
        <begin position="131"/>
        <end position="151"/>
    </location>
</feature>
<feature type="domain" description="Calcineurin-like phosphoesterase" evidence="5">
    <location>
        <begin position="244"/>
        <end position="315"/>
    </location>
</feature>